<evidence type="ECO:0000313" key="2">
    <source>
        <dbReference type="Proteomes" id="UP000265930"/>
    </source>
</evidence>
<dbReference type="AlphaFoldDB" id="A0A399IR68"/>
<organism evidence="1 2">
    <name type="scientific">Clostridium chromiireducens</name>
    <dbReference type="NCBI Taxonomy" id="225345"/>
    <lineage>
        <taxon>Bacteria</taxon>
        <taxon>Bacillati</taxon>
        <taxon>Bacillota</taxon>
        <taxon>Clostridia</taxon>
        <taxon>Eubacteriales</taxon>
        <taxon>Clostridiaceae</taxon>
        <taxon>Clostridium</taxon>
    </lineage>
</organism>
<dbReference type="Pfam" id="PF00300">
    <property type="entry name" value="His_Phos_1"/>
    <property type="match status" value="1"/>
</dbReference>
<protein>
    <submittedName>
        <fullName evidence="1">Histidine phosphatase family protein</fullName>
    </submittedName>
</protein>
<name>A0A399IR68_9CLOT</name>
<sequence>MAQFYLVRHGQPDYNPCDERGYIGHGRDLAPLSKEGISQALITALDPRLKSADMIVSSPYTRALQTAAIISQKTNIDITVEMDLHEWMPDLTFQYRVFEKCLELTEDFNNHKGIYPNGETRRWEDLNSLRSRVKKVADKYANYNKVIMVCHGMVIRTLTYAEKIAPGEIIECNYEIGKVDEPYSFA</sequence>
<evidence type="ECO:0000313" key="1">
    <source>
        <dbReference type="EMBL" id="RII35480.1"/>
    </source>
</evidence>
<comment type="caution">
    <text evidence="1">The sequence shown here is derived from an EMBL/GenBank/DDBJ whole genome shotgun (WGS) entry which is preliminary data.</text>
</comment>
<dbReference type="RefSeq" id="WP_119366501.1">
    <property type="nucleotide sequence ID" value="NZ_QXDJ01000002.1"/>
</dbReference>
<dbReference type="Proteomes" id="UP000265930">
    <property type="component" value="Unassembled WGS sequence"/>
</dbReference>
<dbReference type="SMART" id="SM00855">
    <property type="entry name" value="PGAM"/>
    <property type="match status" value="1"/>
</dbReference>
<dbReference type="GO" id="GO:0016791">
    <property type="term" value="F:phosphatase activity"/>
    <property type="evidence" value="ECO:0007669"/>
    <property type="project" value="TreeGrafter"/>
</dbReference>
<dbReference type="PANTHER" id="PTHR48100">
    <property type="entry name" value="BROAD-SPECIFICITY PHOSPHATASE YOR283W-RELATED"/>
    <property type="match status" value="1"/>
</dbReference>
<dbReference type="GO" id="GO:0005737">
    <property type="term" value="C:cytoplasm"/>
    <property type="evidence" value="ECO:0007669"/>
    <property type="project" value="TreeGrafter"/>
</dbReference>
<proteinExistence type="predicted"/>
<accession>A0A399IR68</accession>
<dbReference type="InterPro" id="IPR001345">
    <property type="entry name" value="PG/BPGM_mutase_AS"/>
</dbReference>
<dbReference type="SUPFAM" id="SSF53254">
    <property type="entry name" value="Phosphoglycerate mutase-like"/>
    <property type="match status" value="1"/>
</dbReference>
<dbReference type="InterPro" id="IPR050275">
    <property type="entry name" value="PGM_Phosphatase"/>
</dbReference>
<gene>
    <name evidence="1" type="ORF">D2A34_09830</name>
</gene>
<dbReference type="PANTHER" id="PTHR48100:SF59">
    <property type="entry name" value="ADENOSYLCOBALAMIN_ALPHA-RIBAZOLE PHOSPHATASE"/>
    <property type="match status" value="1"/>
</dbReference>
<reference evidence="1 2" key="1">
    <citation type="submission" date="2018-08" db="EMBL/GenBank/DDBJ databases">
        <title>Genome of Clostridium chromiireducens C1, DSM12136.</title>
        <authorList>
            <person name="Xing M."/>
            <person name="Wei Y."/>
            <person name="Ang E.L."/>
            <person name="Zhao H."/>
            <person name="Zhang Y."/>
        </authorList>
    </citation>
    <scope>NUCLEOTIDE SEQUENCE [LARGE SCALE GENOMIC DNA]</scope>
    <source>
        <strain evidence="1 2">C1</strain>
    </source>
</reference>
<dbReference type="EMBL" id="QXDJ01000002">
    <property type="protein sequence ID" value="RII35480.1"/>
    <property type="molecule type" value="Genomic_DNA"/>
</dbReference>
<dbReference type="Gene3D" id="3.40.50.1240">
    <property type="entry name" value="Phosphoglycerate mutase-like"/>
    <property type="match status" value="1"/>
</dbReference>
<dbReference type="PROSITE" id="PS00175">
    <property type="entry name" value="PG_MUTASE"/>
    <property type="match status" value="1"/>
</dbReference>
<dbReference type="InterPro" id="IPR013078">
    <property type="entry name" value="His_Pase_superF_clade-1"/>
</dbReference>
<dbReference type="InterPro" id="IPR029033">
    <property type="entry name" value="His_PPase_superfam"/>
</dbReference>
<dbReference type="CDD" id="cd07067">
    <property type="entry name" value="HP_PGM_like"/>
    <property type="match status" value="1"/>
</dbReference>